<dbReference type="CDD" id="cd14978">
    <property type="entry name" value="7tmA_FMRFamide_R-like"/>
    <property type="match status" value="1"/>
</dbReference>
<evidence type="ECO:0000256" key="8">
    <source>
        <dbReference type="SAM" id="Phobius"/>
    </source>
</evidence>
<feature type="transmembrane region" description="Helical" evidence="8">
    <location>
        <begin position="203"/>
        <end position="228"/>
    </location>
</feature>
<keyword evidence="7" id="KW-0807">Transducer</keyword>
<evidence type="ECO:0000256" key="6">
    <source>
        <dbReference type="ARBA" id="ARBA00023170"/>
    </source>
</evidence>
<feature type="transmembrane region" description="Helical" evidence="8">
    <location>
        <begin position="306"/>
        <end position="325"/>
    </location>
</feature>
<dbReference type="Pfam" id="PF00001">
    <property type="entry name" value="7tm_1"/>
    <property type="match status" value="1"/>
</dbReference>
<dbReference type="PANTHER" id="PTHR24243">
    <property type="entry name" value="G-PROTEIN COUPLED RECEPTOR"/>
    <property type="match status" value="1"/>
</dbReference>
<sequence>MENNTALNYSMLGNNSGDLHTDFQNAEEPEKWGFWLKTVLTPIIVFAGIIGNILSLIVMKSKALRHKSYSQYLSALAVFDTLTLIIRQIRSVDEYSRDNSSSGVIFHNFDDIGCKIFNFTEHICYLMSSWLIVLMALERLIAVCMPFKKFLIRRRSGATVVIIVLFISMSLSQAFRLVMVEQLESRNCGASDSFIELYSNLHIYFYHMTLTFILPVTFVLVCNGLILYKIFKIRNEINSRVEQKNRHHRVMRKTHRTTCMLLTVSFTYLGTLLPLLTLSLALDIIVKARGREAYIFYVSVTPYLDIAIVVSLINYAANFFIYILSGKNFRYELKKCFYSQTTSIRSLTVRSSKETKEEMIRL</sequence>
<evidence type="ECO:0000259" key="9">
    <source>
        <dbReference type="PROSITE" id="PS50262"/>
    </source>
</evidence>
<feature type="transmembrane region" description="Helical" evidence="8">
    <location>
        <begin position="39"/>
        <end position="59"/>
    </location>
</feature>
<organism evidence="10 11">
    <name type="scientific">Mya arenaria</name>
    <name type="common">Soft-shell clam</name>
    <dbReference type="NCBI Taxonomy" id="6604"/>
    <lineage>
        <taxon>Eukaryota</taxon>
        <taxon>Metazoa</taxon>
        <taxon>Spiralia</taxon>
        <taxon>Lophotrochozoa</taxon>
        <taxon>Mollusca</taxon>
        <taxon>Bivalvia</taxon>
        <taxon>Autobranchia</taxon>
        <taxon>Heteroconchia</taxon>
        <taxon>Euheterodonta</taxon>
        <taxon>Imparidentia</taxon>
        <taxon>Neoheterodontei</taxon>
        <taxon>Myida</taxon>
        <taxon>Myoidea</taxon>
        <taxon>Myidae</taxon>
        <taxon>Mya</taxon>
    </lineage>
</organism>
<dbReference type="Gene3D" id="1.20.1070.10">
    <property type="entry name" value="Rhodopsin 7-helix transmembrane proteins"/>
    <property type="match status" value="1"/>
</dbReference>
<dbReference type="InterPro" id="IPR017452">
    <property type="entry name" value="GPCR_Rhodpsn_7TM"/>
</dbReference>
<feature type="transmembrane region" description="Helical" evidence="8">
    <location>
        <begin position="157"/>
        <end position="175"/>
    </location>
</feature>
<keyword evidence="2 8" id="KW-0812">Transmembrane</keyword>
<dbReference type="SMART" id="SM01381">
    <property type="entry name" value="7TM_GPCR_Srsx"/>
    <property type="match status" value="1"/>
</dbReference>
<comment type="subcellular location">
    <subcellularLocation>
        <location evidence="1">Membrane</location>
        <topology evidence="1">Multi-pass membrane protein</topology>
    </subcellularLocation>
</comment>
<dbReference type="PROSITE" id="PS50262">
    <property type="entry name" value="G_PROTEIN_RECEP_F1_2"/>
    <property type="match status" value="1"/>
</dbReference>
<dbReference type="PRINTS" id="PR00237">
    <property type="entry name" value="GPCRRHODOPSN"/>
</dbReference>
<keyword evidence="4" id="KW-0297">G-protein coupled receptor</keyword>
<protein>
    <submittedName>
        <fullName evidence="10">GHSR-like protein</fullName>
    </submittedName>
</protein>
<evidence type="ECO:0000256" key="5">
    <source>
        <dbReference type="ARBA" id="ARBA00023136"/>
    </source>
</evidence>
<evidence type="ECO:0000256" key="1">
    <source>
        <dbReference type="ARBA" id="ARBA00004141"/>
    </source>
</evidence>
<keyword evidence="5 8" id="KW-0472">Membrane</keyword>
<dbReference type="SUPFAM" id="SSF81321">
    <property type="entry name" value="Family A G protein-coupled receptor-like"/>
    <property type="match status" value="1"/>
</dbReference>
<evidence type="ECO:0000256" key="2">
    <source>
        <dbReference type="ARBA" id="ARBA00022692"/>
    </source>
</evidence>
<proteinExistence type="predicted"/>
<keyword evidence="3 8" id="KW-1133">Transmembrane helix</keyword>
<evidence type="ECO:0000313" key="11">
    <source>
        <dbReference type="Proteomes" id="UP001164746"/>
    </source>
</evidence>
<feature type="transmembrane region" description="Helical" evidence="8">
    <location>
        <begin position="259"/>
        <end position="286"/>
    </location>
</feature>
<feature type="domain" description="G-protein coupled receptors family 1 profile" evidence="9">
    <location>
        <begin position="51"/>
        <end position="322"/>
    </location>
</feature>
<dbReference type="PANTHER" id="PTHR24243:SF230">
    <property type="entry name" value="G-PROTEIN COUPLED RECEPTORS FAMILY 1 PROFILE DOMAIN-CONTAINING PROTEIN"/>
    <property type="match status" value="1"/>
</dbReference>
<evidence type="ECO:0000256" key="4">
    <source>
        <dbReference type="ARBA" id="ARBA00023040"/>
    </source>
</evidence>
<name>A0ABY7FNM2_MYAAR</name>
<evidence type="ECO:0000256" key="3">
    <source>
        <dbReference type="ARBA" id="ARBA00022989"/>
    </source>
</evidence>
<reference evidence="10" key="1">
    <citation type="submission" date="2022-11" db="EMBL/GenBank/DDBJ databases">
        <title>Centuries of genome instability and evolution in soft-shell clam transmissible cancer (bioRxiv).</title>
        <authorList>
            <person name="Hart S.F.M."/>
            <person name="Yonemitsu M.A."/>
            <person name="Giersch R.M."/>
            <person name="Beal B.F."/>
            <person name="Arriagada G."/>
            <person name="Davis B.W."/>
            <person name="Ostrander E.A."/>
            <person name="Goff S.P."/>
            <person name="Metzger M.J."/>
        </authorList>
    </citation>
    <scope>NUCLEOTIDE SEQUENCE</scope>
    <source>
        <strain evidence="10">MELC-2E11</strain>
        <tissue evidence="10">Siphon/mantle</tissue>
    </source>
</reference>
<gene>
    <name evidence="10" type="ORF">MAR_037492</name>
</gene>
<dbReference type="InterPro" id="IPR000276">
    <property type="entry name" value="GPCR_Rhodpsn"/>
</dbReference>
<evidence type="ECO:0000313" key="10">
    <source>
        <dbReference type="EMBL" id="WAR23823.1"/>
    </source>
</evidence>
<dbReference type="EMBL" id="CP111024">
    <property type="protein sequence ID" value="WAR23823.1"/>
    <property type="molecule type" value="Genomic_DNA"/>
</dbReference>
<dbReference type="Proteomes" id="UP001164746">
    <property type="component" value="Chromosome 13"/>
</dbReference>
<accession>A0ABY7FNM2</accession>
<keyword evidence="6" id="KW-0675">Receptor</keyword>
<keyword evidence="11" id="KW-1185">Reference proteome</keyword>
<evidence type="ECO:0000256" key="7">
    <source>
        <dbReference type="ARBA" id="ARBA00023224"/>
    </source>
</evidence>